<comment type="caution">
    <text evidence="2">The sequence shown here is derived from an EMBL/GenBank/DDBJ whole genome shotgun (WGS) entry which is preliminary data.</text>
</comment>
<evidence type="ECO:0000313" key="4">
    <source>
        <dbReference type="Proteomes" id="UP000215999"/>
    </source>
</evidence>
<feature type="chain" id="PRO_5043846583" evidence="1">
    <location>
        <begin position="24"/>
        <end position="180"/>
    </location>
</feature>
<dbReference type="EMBL" id="NOIF01000075">
    <property type="protein sequence ID" value="OZS43561.1"/>
    <property type="molecule type" value="Genomic_DNA"/>
</dbReference>
<organism evidence="2 5">
    <name type="scientific">Photobacterium sanguinicancri</name>
    <dbReference type="NCBI Taxonomy" id="875932"/>
    <lineage>
        <taxon>Bacteria</taxon>
        <taxon>Pseudomonadati</taxon>
        <taxon>Pseudomonadota</taxon>
        <taxon>Gammaproteobacteria</taxon>
        <taxon>Vibrionales</taxon>
        <taxon>Vibrionaceae</taxon>
        <taxon>Photobacterium</taxon>
    </lineage>
</organism>
<gene>
    <name evidence="3" type="ORF">ASV53_12650</name>
    <name evidence="2" type="ORF">Q4568_08960</name>
</gene>
<dbReference type="EMBL" id="JAUOPU010000007">
    <property type="protein sequence ID" value="MDO6542662.1"/>
    <property type="molecule type" value="Genomic_DNA"/>
</dbReference>
<reference evidence="3 4" key="1">
    <citation type="journal article" date="2016" name="Antonie Van Leeuwenhoek">
        <title>Photobacterium sanguinicancri sp. nov. isolated from marine animals.</title>
        <authorList>
            <person name="Gomez-Gil B."/>
            <person name="Roque A."/>
            <person name="Rotllant G."/>
            <person name="Romalde J.L."/>
            <person name="Doce A."/>
            <person name="Eggermont M."/>
            <person name="Defoirdt T."/>
        </authorList>
    </citation>
    <scope>NUCLEOTIDE SEQUENCE [LARGE SCALE GENOMIC DNA]</scope>
    <source>
        <strain evidence="3 4">CAIM 1827</strain>
    </source>
</reference>
<proteinExistence type="predicted"/>
<evidence type="ECO:0000313" key="3">
    <source>
        <dbReference type="EMBL" id="OZS43561.1"/>
    </source>
</evidence>
<dbReference type="Proteomes" id="UP001170624">
    <property type="component" value="Unassembled WGS sequence"/>
</dbReference>
<protein>
    <submittedName>
        <fullName evidence="2">Uncharacterized protein</fullName>
    </submittedName>
</protein>
<evidence type="ECO:0000313" key="5">
    <source>
        <dbReference type="Proteomes" id="UP001170624"/>
    </source>
</evidence>
<keyword evidence="1" id="KW-0732">Signal</keyword>
<dbReference type="RefSeq" id="WP_094957332.1">
    <property type="nucleotide sequence ID" value="NZ_AP024851.1"/>
</dbReference>
<reference evidence="3" key="2">
    <citation type="submission" date="2017-07" db="EMBL/GenBank/DDBJ databases">
        <authorList>
            <person name="Gomez-Gil B."/>
            <person name="Enciso-Ibarra K."/>
        </authorList>
    </citation>
    <scope>NUCLEOTIDE SEQUENCE</scope>
    <source>
        <strain evidence="3">CAIM 1827</strain>
    </source>
</reference>
<name>A0AAW7Y2V7_9GAMM</name>
<dbReference type="AlphaFoldDB" id="A0AAW7Y2V7"/>
<evidence type="ECO:0000313" key="2">
    <source>
        <dbReference type="EMBL" id="MDO6542662.1"/>
    </source>
</evidence>
<keyword evidence="4" id="KW-1185">Reference proteome</keyword>
<reference evidence="2" key="3">
    <citation type="submission" date="2023-07" db="EMBL/GenBank/DDBJ databases">
        <title>Genome content predicts the carbon catabolic preferences of heterotrophic bacteria.</title>
        <authorList>
            <person name="Gralka M."/>
        </authorList>
    </citation>
    <scope>NUCLEOTIDE SEQUENCE</scope>
    <source>
        <strain evidence="2">G2M05</strain>
    </source>
</reference>
<accession>A0AAW7Y2V7</accession>
<dbReference type="Proteomes" id="UP000215999">
    <property type="component" value="Unassembled WGS sequence"/>
</dbReference>
<feature type="signal peptide" evidence="1">
    <location>
        <begin position="1"/>
        <end position="23"/>
    </location>
</feature>
<evidence type="ECO:0000256" key="1">
    <source>
        <dbReference type="SAM" id="SignalP"/>
    </source>
</evidence>
<sequence>MNTKLNILLTSTLLAGLSFNLYAADSSPKEMLEDALSAAPPTLKDKVTVLDWEKNVLQKGDSRYTCFPTPPQLEGKAPMCMDEAWMEWADAWMNKKPFQAKTIGISYMLAGDQGASNIDPYAEGETEENQWVREGPHLMIITPDQSLLDSLPVDPNNGGPYVMWKDTPYVHIMIPVGERD</sequence>